<dbReference type="PRINTS" id="PR00385">
    <property type="entry name" value="P450"/>
</dbReference>
<evidence type="ECO:0000256" key="10">
    <source>
        <dbReference type="ARBA" id="ARBA00023002"/>
    </source>
</evidence>
<feature type="binding site" description="axial binding residue" evidence="14">
    <location>
        <position position="426"/>
    </location>
    <ligand>
        <name>heme</name>
        <dbReference type="ChEBI" id="CHEBI:30413"/>
    </ligand>
    <ligandPart>
        <name>Fe</name>
        <dbReference type="ChEBI" id="CHEBI:18248"/>
    </ligandPart>
</feature>
<evidence type="ECO:0000256" key="8">
    <source>
        <dbReference type="ARBA" id="ARBA00022824"/>
    </source>
</evidence>
<name>A0AA38I7A4_9CUCU</name>
<feature type="signal peptide" evidence="15">
    <location>
        <begin position="1"/>
        <end position="15"/>
    </location>
</feature>
<dbReference type="InterPro" id="IPR036396">
    <property type="entry name" value="Cyt_P450_sf"/>
</dbReference>
<keyword evidence="17" id="KW-1185">Reference proteome</keyword>
<dbReference type="SUPFAM" id="SSF48264">
    <property type="entry name" value="Cytochrome P450"/>
    <property type="match status" value="1"/>
</dbReference>
<dbReference type="Gene3D" id="1.10.630.10">
    <property type="entry name" value="Cytochrome P450"/>
    <property type="match status" value="1"/>
</dbReference>
<dbReference type="EMBL" id="JALNTZ010000005">
    <property type="protein sequence ID" value="KAJ3650715.1"/>
    <property type="molecule type" value="Genomic_DNA"/>
</dbReference>
<dbReference type="AlphaFoldDB" id="A0AA38I7A4"/>
<feature type="chain" id="PRO_5041308847" description="Cytochrome P450" evidence="15">
    <location>
        <begin position="16"/>
        <end position="481"/>
    </location>
</feature>
<dbReference type="PANTHER" id="PTHR24291:SF189">
    <property type="entry name" value="CYTOCHROME P450 4C3-RELATED"/>
    <property type="match status" value="1"/>
</dbReference>
<dbReference type="InterPro" id="IPR050196">
    <property type="entry name" value="Cytochrome_P450_Monoox"/>
</dbReference>
<gene>
    <name evidence="16" type="ORF">Zmor_016797</name>
</gene>
<evidence type="ECO:0000256" key="4">
    <source>
        <dbReference type="ARBA" id="ARBA00004406"/>
    </source>
</evidence>
<dbReference type="GO" id="GO:0005789">
    <property type="term" value="C:endoplasmic reticulum membrane"/>
    <property type="evidence" value="ECO:0007669"/>
    <property type="project" value="UniProtKB-SubCell"/>
</dbReference>
<comment type="cofactor">
    <cofactor evidence="1 14">
        <name>heme</name>
        <dbReference type="ChEBI" id="CHEBI:30413"/>
    </cofactor>
</comment>
<dbReference type="GO" id="GO:0005506">
    <property type="term" value="F:iron ion binding"/>
    <property type="evidence" value="ECO:0007669"/>
    <property type="project" value="InterPro"/>
</dbReference>
<keyword evidence="8" id="KW-0256">Endoplasmic reticulum</keyword>
<dbReference type="GO" id="GO:0004497">
    <property type="term" value="F:monooxygenase activity"/>
    <property type="evidence" value="ECO:0007669"/>
    <property type="project" value="UniProtKB-KW"/>
</dbReference>
<evidence type="ECO:0000313" key="16">
    <source>
        <dbReference type="EMBL" id="KAJ3650715.1"/>
    </source>
</evidence>
<comment type="function">
    <text evidence="2">May be involved in the metabolism of insect hormones and in the breakdown of synthetic insecticides.</text>
</comment>
<keyword evidence="11 14" id="KW-0408">Iron</keyword>
<evidence type="ECO:0000256" key="14">
    <source>
        <dbReference type="PIRSR" id="PIRSR602401-1"/>
    </source>
</evidence>
<evidence type="ECO:0000313" key="17">
    <source>
        <dbReference type="Proteomes" id="UP001168821"/>
    </source>
</evidence>
<evidence type="ECO:0000256" key="15">
    <source>
        <dbReference type="SAM" id="SignalP"/>
    </source>
</evidence>
<organism evidence="16 17">
    <name type="scientific">Zophobas morio</name>
    <dbReference type="NCBI Taxonomy" id="2755281"/>
    <lineage>
        <taxon>Eukaryota</taxon>
        <taxon>Metazoa</taxon>
        <taxon>Ecdysozoa</taxon>
        <taxon>Arthropoda</taxon>
        <taxon>Hexapoda</taxon>
        <taxon>Insecta</taxon>
        <taxon>Pterygota</taxon>
        <taxon>Neoptera</taxon>
        <taxon>Endopterygota</taxon>
        <taxon>Coleoptera</taxon>
        <taxon>Polyphaga</taxon>
        <taxon>Cucujiformia</taxon>
        <taxon>Tenebrionidae</taxon>
        <taxon>Zophobas</taxon>
    </lineage>
</organism>
<evidence type="ECO:0000256" key="1">
    <source>
        <dbReference type="ARBA" id="ARBA00001971"/>
    </source>
</evidence>
<evidence type="ECO:0000256" key="12">
    <source>
        <dbReference type="ARBA" id="ARBA00023033"/>
    </source>
</evidence>
<dbReference type="Proteomes" id="UP001168821">
    <property type="component" value="Unassembled WGS sequence"/>
</dbReference>
<dbReference type="Pfam" id="PF00067">
    <property type="entry name" value="p450"/>
    <property type="match status" value="1"/>
</dbReference>
<evidence type="ECO:0000256" key="7">
    <source>
        <dbReference type="ARBA" id="ARBA00022723"/>
    </source>
</evidence>
<comment type="subcellular location">
    <subcellularLocation>
        <location evidence="4">Endoplasmic reticulum membrane</location>
        <topology evidence="4">Peripheral membrane protein</topology>
    </subcellularLocation>
    <subcellularLocation>
        <location evidence="3">Microsome membrane</location>
        <topology evidence="3">Peripheral membrane protein</topology>
    </subcellularLocation>
</comment>
<keyword evidence="12" id="KW-0503">Monooxygenase</keyword>
<keyword evidence="10" id="KW-0560">Oxidoreductase</keyword>
<dbReference type="GO" id="GO:0020037">
    <property type="term" value="F:heme binding"/>
    <property type="evidence" value="ECO:0007669"/>
    <property type="project" value="InterPro"/>
</dbReference>
<dbReference type="InterPro" id="IPR001128">
    <property type="entry name" value="Cyt_P450"/>
</dbReference>
<keyword evidence="9" id="KW-0492">Microsome</keyword>
<keyword evidence="15" id="KW-0732">Signal</keyword>
<proteinExistence type="inferred from homology"/>
<evidence type="ECO:0000256" key="5">
    <source>
        <dbReference type="ARBA" id="ARBA00010617"/>
    </source>
</evidence>
<comment type="caution">
    <text evidence="16">The sequence shown here is derived from an EMBL/GenBank/DDBJ whole genome shotgun (WGS) entry which is preliminary data.</text>
</comment>
<sequence>MFLWVLLPIMVLAWCWNRRHLYRHSRKVPGPHGLPLLGNLFDFTGTPSEIYDKTTKYFETYPNLAKVWFGPKLVYGVSKPEYLEKIFSSLTSFDKEESYRKFGGAFLGDGLLTASLPTWKRHRKIILPIFNQKVLNSFVEIFAKHFQFLNDEMEKHVGREFDLYELLTRCTLDITCETIMGVEVGTQKGELFLFKWLDRILEITYLRQYSIWYHFDFMFKWTQLHKENLRLIGELNRFTEELINKKRVQVSTGCTPNRKSLLDLLLESSAEKLTTDEIKDEMQTFIIAASDTTAVTACFILVMLGMHPQIQNRVLEETNLILGPDGRLEYQDIPRFEYTSRVIKETVRLFPPGPYVARHIEADLPLEENLVLPKGASVLLGLIHVQRSTEFWKDPLKFDPDRFLPKEVEKIYPHSYVPFASGPRTCVGKKYALMSLTTMVATVVRKFKIGTEYKSVDEIKLKTNMVIRPQTGFKVWLELRK</sequence>
<dbReference type="PANTHER" id="PTHR24291">
    <property type="entry name" value="CYTOCHROME P450 FAMILY 4"/>
    <property type="match status" value="1"/>
</dbReference>
<evidence type="ECO:0000256" key="2">
    <source>
        <dbReference type="ARBA" id="ARBA00003690"/>
    </source>
</evidence>
<evidence type="ECO:0000256" key="9">
    <source>
        <dbReference type="ARBA" id="ARBA00022848"/>
    </source>
</evidence>
<evidence type="ECO:0000256" key="3">
    <source>
        <dbReference type="ARBA" id="ARBA00004174"/>
    </source>
</evidence>
<keyword evidence="7 14" id="KW-0479">Metal-binding</keyword>
<reference evidence="16" key="1">
    <citation type="journal article" date="2023" name="G3 (Bethesda)">
        <title>Whole genome assemblies of Zophobas morio and Tenebrio molitor.</title>
        <authorList>
            <person name="Kaur S."/>
            <person name="Stinson S.A."/>
            <person name="diCenzo G.C."/>
        </authorList>
    </citation>
    <scope>NUCLEOTIDE SEQUENCE</scope>
    <source>
        <strain evidence="16">QUZm001</strain>
    </source>
</reference>
<keyword evidence="13" id="KW-0472">Membrane</keyword>
<dbReference type="InterPro" id="IPR002401">
    <property type="entry name" value="Cyt_P450_E_grp-I"/>
</dbReference>
<comment type="similarity">
    <text evidence="5">Belongs to the cytochrome P450 family.</text>
</comment>
<evidence type="ECO:0000256" key="6">
    <source>
        <dbReference type="ARBA" id="ARBA00022617"/>
    </source>
</evidence>
<dbReference type="GO" id="GO:0016705">
    <property type="term" value="F:oxidoreductase activity, acting on paired donors, with incorporation or reduction of molecular oxygen"/>
    <property type="evidence" value="ECO:0007669"/>
    <property type="project" value="InterPro"/>
</dbReference>
<dbReference type="PRINTS" id="PR00463">
    <property type="entry name" value="EP450I"/>
</dbReference>
<evidence type="ECO:0000256" key="13">
    <source>
        <dbReference type="ARBA" id="ARBA00023136"/>
    </source>
</evidence>
<protein>
    <recommendedName>
        <fullName evidence="18">Cytochrome P450</fullName>
    </recommendedName>
</protein>
<accession>A0AA38I7A4</accession>
<keyword evidence="6 14" id="KW-0349">Heme</keyword>
<evidence type="ECO:0000256" key="11">
    <source>
        <dbReference type="ARBA" id="ARBA00023004"/>
    </source>
</evidence>
<evidence type="ECO:0008006" key="18">
    <source>
        <dbReference type="Google" id="ProtNLM"/>
    </source>
</evidence>